<accession>A0A9Q3M9U6</accession>
<dbReference type="EMBL" id="JABDYC010000004">
    <property type="protein sequence ID" value="MBX5024136.1"/>
    <property type="molecule type" value="Genomic_DNA"/>
</dbReference>
<dbReference type="AlphaFoldDB" id="A0A9Q3M9U6"/>
<feature type="transmembrane region" description="Helical" evidence="1">
    <location>
        <begin position="88"/>
        <end position="111"/>
    </location>
</feature>
<keyword evidence="1" id="KW-0812">Transmembrane</keyword>
<evidence type="ECO:0000313" key="2">
    <source>
        <dbReference type="EMBL" id="MBX5024136.1"/>
    </source>
</evidence>
<reference evidence="2" key="1">
    <citation type="submission" date="2020-04" db="EMBL/GenBank/DDBJ databases">
        <title>Global-level population genomics: horizontal gene transfer, symbiosis and evolution in Rhizobia.</title>
        <authorList>
            <person name="Gai Y."/>
        </authorList>
    </citation>
    <scope>NUCLEOTIDE SEQUENCE</scope>
    <source>
        <strain evidence="2">BLR57</strain>
    </source>
</reference>
<dbReference type="RefSeq" id="WP_221107755.1">
    <property type="nucleotide sequence ID" value="NZ_JABDXU010000015.1"/>
</dbReference>
<name>A0A9Q3M9U6_9HYPH</name>
<protein>
    <submittedName>
        <fullName evidence="2">Uncharacterized protein</fullName>
    </submittedName>
</protein>
<proteinExistence type="predicted"/>
<evidence type="ECO:0000256" key="1">
    <source>
        <dbReference type="SAM" id="Phobius"/>
    </source>
</evidence>
<evidence type="ECO:0000313" key="3">
    <source>
        <dbReference type="Proteomes" id="UP000749740"/>
    </source>
</evidence>
<comment type="caution">
    <text evidence="2">The sequence shown here is derived from an EMBL/GenBank/DDBJ whole genome shotgun (WGS) entry which is preliminary data.</text>
</comment>
<gene>
    <name evidence="2" type="ORF">HJB63_16360</name>
</gene>
<sequence>MPRRKNSSTTALDTSAAKIGEPVPKAIIDIKTASVGIPRQPEQDLGVELSALRKQVDALQQRVLDAGRLAKGSTGKAIRQTEAVVRHYPLSTIVLMAAVAGMFALTASRYFSPPRHHNSLALRDLRDFYDRMRERI</sequence>
<keyword evidence="1" id="KW-0472">Membrane</keyword>
<dbReference type="Proteomes" id="UP000749740">
    <property type="component" value="Unassembled WGS sequence"/>
</dbReference>
<organism evidence="2 3">
    <name type="scientific">Rhizobium lentis</name>
    <dbReference type="NCBI Taxonomy" id="1138194"/>
    <lineage>
        <taxon>Bacteria</taxon>
        <taxon>Pseudomonadati</taxon>
        <taxon>Pseudomonadota</taxon>
        <taxon>Alphaproteobacteria</taxon>
        <taxon>Hyphomicrobiales</taxon>
        <taxon>Rhizobiaceae</taxon>
        <taxon>Rhizobium/Agrobacterium group</taxon>
        <taxon>Rhizobium</taxon>
    </lineage>
</organism>
<keyword evidence="1" id="KW-1133">Transmembrane helix</keyword>